<feature type="non-terminal residue" evidence="1">
    <location>
        <position position="86"/>
    </location>
</feature>
<accession>A0A6V8NLM6</accession>
<dbReference type="EMBL" id="BLRV01000011">
    <property type="protein sequence ID" value="GFP20977.1"/>
    <property type="molecule type" value="Genomic_DNA"/>
</dbReference>
<dbReference type="AlphaFoldDB" id="A0A6V8NLM6"/>
<gene>
    <name evidence="1" type="ORF">HKBW3S06_00204</name>
</gene>
<evidence type="ECO:0000313" key="2">
    <source>
        <dbReference type="Proteomes" id="UP000580051"/>
    </source>
</evidence>
<protein>
    <recommendedName>
        <fullName evidence="3">HicB-like antitoxin of toxin-antitoxin system domain-containing protein</fullName>
    </recommendedName>
</protein>
<comment type="caution">
    <text evidence="1">The sequence shown here is derived from an EMBL/GenBank/DDBJ whole genome shotgun (WGS) entry which is preliminary data.</text>
</comment>
<organism evidence="1 2">
    <name type="scientific">Candidatus Hakubella thermalkaliphila</name>
    <dbReference type="NCBI Taxonomy" id="2754717"/>
    <lineage>
        <taxon>Bacteria</taxon>
        <taxon>Bacillati</taxon>
        <taxon>Actinomycetota</taxon>
        <taxon>Actinomycetota incertae sedis</taxon>
        <taxon>Candidatus Hakubellales</taxon>
        <taxon>Candidatus Hakubellaceae</taxon>
        <taxon>Candidatus Hakubella</taxon>
    </lineage>
</organism>
<dbReference type="RefSeq" id="WP_176226122.1">
    <property type="nucleotide sequence ID" value="NZ_BLRV01000011.1"/>
</dbReference>
<dbReference type="InterPro" id="IPR035069">
    <property type="entry name" value="TTHA1013/TTHA0281-like"/>
</dbReference>
<dbReference type="Gene3D" id="3.30.160.250">
    <property type="match status" value="1"/>
</dbReference>
<reference evidence="1 2" key="1">
    <citation type="journal article" date="2020" name="Front. Microbiol.">
        <title>Single-cell genomics of novel Actinobacteria with the Wood-Ljungdahl pathway discovered in a serpentinizing system.</title>
        <authorList>
            <person name="Merino N."/>
            <person name="Kawai M."/>
            <person name="Boyd E.S."/>
            <person name="Colman D.R."/>
            <person name="McGlynn S.E."/>
            <person name="Nealson K.H."/>
            <person name="Kurokawa K."/>
            <person name="Hongoh Y."/>
        </authorList>
    </citation>
    <scope>NUCLEOTIDE SEQUENCE [LARGE SCALE GENOMIC DNA]</scope>
    <source>
        <strain evidence="1 2">S06</strain>
    </source>
</reference>
<evidence type="ECO:0008006" key="3">
    <source>
        <dbReference type="Google" id="ProtNLM"/>
    </source>
</evidence>
<dbReference type="SUPFAM" id="SSF143100">
    <property type="entry name" value="TTHA1013/TTHA0281-like"/>
    <property type="match status" value="1"/>
</dbReference>
<name>A0A6V8NLM6_9ACTN</name>
<sequence>MEKKYTAIVRKSKLEYVAICLELNVSARGEDLADVEKNLRTAIELYLAHIKEHPETAVSSISTDEFIEFLRDTEPEWYKEPGEGVL</sequence>
<dbReference type="Proteomes" id="UP000580051">
    <property type="component" value="Unassembled WGS sequence"/>
</dbReference>
<proteinExistence type="predicted"/>
<evidence type="ECO:0000313" key="1">
    <source>
        <dbReference type="EMBL" id="GFP20977.1"/>
    </source>
</evidence>